<keyword evidence="3" id="KW-0732">Signal</keyword>
<name>A0A9W6SR72_9ACTN</name>
<keyword evidence="2" id="KW-1133">Transmembrane helix</keyword>
<feature type="chain" id="PRO_5040807104" evidence="3">
    <location>
        <begin position="28"/>
        <end position="447"/>
    </location>
</feature>
<feature type="transmembrane region" description="Helical" evidence="2">
    <location>
        <begin position="417"/>
        <end position="437"/>
    </location>
</feature>
<feature type="compositionally biased region" description="Basic and acidic residues" evidence="1">
    <location>
        <begin position="48"/>
        <end position="65"/>
    </location>
</feature>
<organism evidence="4 5">
    <name type="scientific">Actinorhabdospora filicis</name>
    <dbReference type="NCBI Taxonomy" id="1785913"/>
    <lineage>
        <taxon>Bacteria</taxon>
        <taxon>Bacillati</taxon>
        <taxon>Actinomycetota</taxon>
        <taxon>Actinomycetes</taxon>
        <taxon>Micromonosporales</taxon>
        <taxon>Micromonosporaceae</taxon>
        <taxon>Actinorhabdospora</taxon>
    </lineage>
</organism>
<dbReference type="EMBL" id="BSTX01000004">
    <property type="protein sequence ID" value="GLZ80499.1"/>
    <property type="molecule type" value="Genomic_DNA"/>
</dbReference>
<feature type="region of interest" description="Disordered" evidence="1">
    <location>
        <begin position="24"/>
        <end position="179"/>
    </location>
</feature>
<feature type="compositionally biased region" description="Low complexity" evidence="1">
    <location>
        <begin position="389"/>
        <end position="409"/>
    </location>
</feature>
<feature type="compositionally biased region" description="Pro residues" evidence="1">
    <location>
        <begin position="66"/>
        <end position="94"/>
    </location>
</feature>
<keyword evidence="2" id="KW-0812">Transmembrane</keyword>
<evidence type="ECO:0000256" key="1">
    <source>
        <dbReference type="SAM" id="MobiDB-lite"/>
    </source>
</evidence>
<accession>A0A9W6SR72</accession>
<dbReference type="RefSeq" id="WP_285665686.1">
    <property type="nucleotide sequence ID" value="NZ_BSTX01000004.1"/>
</dbReference>
<keyword evidence="2" id="KW-0472">Membrane</keyword>
<comment type="caution">
    <text evidence="4">The sequence shown here is derived from an EMBL/GenBank/DDBJ whole genome shotgun (WGS) entry which is preliminary data.</text>
</comment>
<feature type="compositionally biased region" description="Pro residues" evidence="1">
    <location>
        <begin position="301"/>
        <end position="310"/>
    </location>
</feature>
<keyword evidence="5" id="KW-1185">Reference proteome</keyword>
<gene>
    <name evidence="4" type="ORF">Afil01_53060</name>
</gene>
<evidence type="ECO:0000256" key="2">
    <source>
        <dbReference type="SAM" id="Phobius"/>
    </source>
</evidence>
<sequence length="447" mass="44951">MRKTVLSGLTAVGMAVAMFAGPSAAWAASEKDKDKGKDDPPAVVQVDPPKEEHGHSADAPGHADDPAPPVPPEEPVAPPEWTPPVVEPPAPPDMPGNSENAGPPESSQGTENGESADGPGNSENAGPHAEDPLIPPEAEAPADAPLAEAPPATDEKPGKDDKEKKKEKDADEEPPGVMAALLPAPGPGETHIDINEGHIGATATDPSYVGGTSDCSGVTMAGEDGWVFVLPGNDAQWVQLEASFGANGTVSQFITTGQGQANLKGVIYTPSGWTLSGAEALITGSTPQGEFQLTHTCPGGPGTPPPPPPPPPPPCENPPCENPPPDCENPPPECENPPCDNPPPDTPPAENPPPAGPPEAMVPPVVPPVVVPPAAPMAVTTPPSPTPSSAPFSAPIASPSSPTPSGTSLPVTGSATGTLAVIGLVLLAAGGLALILARAFRIGPMRR</sequence>
<feature type="signal peptide" evidence="3">
    <location>
        <begin position="1"/>
        <end position="27"/>
    </location>
</feature>
<protein>
    <submittedName>
        <fullName evidence="4">Uncharacterized protein</fullName>
    </submittedName>
</protein>
<feature type="region of interest" description="Disordered" evidence="1">
    <location>
        <begin position="289"/>
        <end position="310"/>
    </location>
</feature>
<proteinExistence type="predicted"/>
<evidence type="ECO:0000313" key="4">
    <source>
        <dbReference type="EMBL" id="GLZ80499.1"/>
    </source>
</evidence>
<evidence type="ECO:0000313" key="5">
    <source>
        <dbReference type="Proteomes" id="UP001165079"/>
    </source>
</evidence>
<feature type="region of interest" description="Disordered" evidence="1">
    <location>
        <begin position="379"/>
        <end position="409"/>
    </location>
</feature>
<feature type="compositionally biased region" description="Polar residues" evidence="1">
    <location>
        <begin position="97"/>
        <end position="113"/>
    </location>
</feature>
<feature type="compositionally biased region" description="Low complexity" evidence="1">
    <location>
        <begin position="136"/>
        <end position="152"/>
    </location>
</feature>
<dbReference type="AlphaFoldDB" id="A0A9W6SR72"/>
<feature type="compositionally biased region" description="Basic and acidic residues" evidence="1">
    <location>
        <begin position="153"/>
        <end position="169"/>
    </location>
</feature>
<reference evidence="4" key="1">
    <citation type="submission" date="2023-03" db="EMBL/GenBank/DDBJ databases">
        <title>Actinorhabdospora filicis NBRC 111898.</title>
        <authorList>
            <person name="Ichikawa N."/>
            <person name="Sato H."/>
            <person name="Tonouchi N."/>
        </authorList>
    </citation>
    <scope>NUCLEOTIDE SEQUENCE</scope>
    <source>
        <strain evidence="4">NBRC 111898</strain>
    </source>
</reference>
<evidence type="ECO:0000256" key="3">
    <source>
        <dbReference type="SAM" id="SignalP"/>
    </source>
</evidence>
<feature type="compositionally biased region" description="Basic and acidic residues" evidence="1">
    <location>
        <begin position="29"/>
        <end position="40"/>
    </location>
</feature>
<dbReference type="Proteomes" id="UP001165079">
    <property type="component" value="Unassembled WGS sequence"/>
</dbReference>
<feature type="region of interest" description="Disordered" evidence="1">
    <location>
        <begin position="322"/>
        <end position="360"/>
    </location>
</feature>